<dbReference type="InterPro" id="IPR023298">
    <property type="entry name" value="ATPase_P-typ_TM_dom_sf"/>
</dbReference>
<dbReference type="Pfam" id="PF00702">
    <property type="entry name" value="Hydrolase"/>
    <property type="match status" value="1"/>
</dbReference>
<evidence type="ECO:0000313" key="16">
    <source>
        <dbReference type="EMBL" id="HFB54198.1"/>
    </source>
</evidence>
<evidence type="ECO:0000256" key="1">
    <source>
        <dbReference type="ARBA" id="ARBA00004141"/>
    </source>
</evidence>
<dbReference type="NCBIfam" id="TIGR01511">
    <property type="entry name" value="ATPase-IB1_Cu"/>
    <property type="match status" value="1"/>
</dbReference>
<dbReference type="PROSITE" id="PS00154">
    <property type="entry name" value="ATPASE_E1_E2"/>
    <property type="match status" value="1"/>
</dbReference>
<dbReference type="SUPFAM" id="SSF81665">
    <property type="entry name" value="Calcium ATPase, transmembrane domain M"/>
    <property type="match status" value="1"/>
</dbReference>
<keyword evidence="15" id="KW-1003">Cell membrane</keyword>
<dbReference type="PRINTS" id="PR00119">
    <property type="entry name" value="CATATPASE"/>
</dbReference>
<dbReference type="GO" id="GO:0043682">
    <property type="term" value="F:P-type divalent copper transporter activity"/>
    <property type="evidence" value="ECO:0007669"/>
    <property type="project" value="UniProtKB-EC"/>
</dbReference>
<keyword evidence="10 15" id="KW-0472">Membrane</keyword>
<organism evidence="16">
    <name type="scientific">Sulfurimonas autotrophica</name>
    <dbReference type="NCBI Taxonomy" id="202747"/>
    <lineage>
        <taxon>Bacteria</taxon>
        <taxon>Pseudomonadati</taxon>
        <taxon>Campylobacterota</taxon>
        <taxon>Epsilonproteobacteria</taxon>
        <taxon>Campylobacterales</taxon>
        <taxon>Sulfurimonadaceae</taxon>
        <taxon>Sulfurimonas</taxon>
    </lineage>
</organism>
<dbReference type="SUPFAM" id="SSF56784">
    <property type="entry name" value="HAD-like"/>
    <property type="match status" value="1"/>
</dbReference>
<dbReference type="GO" id="GO:0030313">
    <property type="term" value="C:cell envelope"/>
    <property type="evidence" value="ECO:0007669"/>
    <property type="project" value="UniProtKB-SubCell"/>
</dbReference>
<evidence type="ECO:0000256" key="2">
    <source>
        <dbReference type="ARBA" id="ARBA00004196"/>
    </source>
</evidence>
<keyword evidence="5 15" id="KW-0479">Metal-binding</keyword>
<keyword evidence="7 15" id="KW-0067">ATP-binding</keyword>
<evidence type="ECO:0000256" key="14">
    <source>
        <dbReference type="ARBA" id="ARBA00047424"/>
    </source>
</evidence>
<evidence type="ECO:0000256" key="7">
    <source>
        <dbReference type="ARBA" id="ARBA00022840"/>
    </source>
</evidence>
<dbReference type="SFLD" id="SFLDS00003">
    <property type="entry name" value="Haloacid_Dehalogenase"/>
    <property type="match status" value="1"/>
</dbReference>
<dbReference type="SFLD" id="SFLDG00002">
    <property type="entry name" value="C1.7:_P-type_atpase_like"/>
    <property type="match status" value="1"/>
</dbReference>
<dbReference type="InterPro" id="IPR027256">
    <property type="entry name" value="P-typ_ATPase_IB"/>
</dbReference>
<dbReference type="InterPro" id="IPR018303">
    <property type="entry name" value="ATPase_P-typ_P_site"/>
</dbReference>
<dbReference type="GO" id="GO:0005886">
    <property type="term" value="C:plasma membrane"/>
    <property type="evidence" value="ECO:0007669"/>
    <property type="project" value="UniProtKB-SubCell"/>
</dbReference>
<feature type="transmembrane region" description="Helical" evidence="15">
    <location>
        <begin position="58"/>
        <end position="77"/>
    </location>
</feature>
<comment type="caution">
    <text evidence="16">The sequence shown here is derived from an EMBL/GenBank/DDBJ whole genome shotgun (WGS) entry which is preliminary data.</text>
</comment>
<comment type="subcellular location">
    <subcellularLocation>
        <location evidence="2">Cell envelope</location>
    </subcellularLocation>
    <subcellularLocation>
        <location evidence="15">Cell membrane</location>
    </subcellularLocation>
    <subcellularLocation>
        <location evidence="1">Membrane</location>
        <topology evidence="1">Multi-pass membrane protein</topology>
    </subcellularLocation>
</comment>
<evidence type="ECO:0000256" key="13">
    <source>
        <dbReference type="ARBA" id="ARBA00040690"/>
    </source>
</evidence>
<evidence type="ECO:0000256" key="11">
    <source>
        <dbReference type="ARBA" id="ARBA00037143"/>
    </source>
</evidence>
<dbReference type="GO" id="GO:0016887">
    <property type="term" value="F:ATP hydrolysis activity"/>
    <property type="evidence" value="ECO:0007669"/>
    <property type="project" value="InterPro"/>
</dbReference>
<dbReference type="GO" id="GO:0005524">
    <property type="term" value="F:ATP binding"/>
    <property type="evidence" value="ECO:0007669"/>
    <property type="project" value="UniProtKB-UniRule"/>
</dbReference>
<dbReference type="PANTHER" id="PTHR43520:SF8">
    <property type="entry name" value="P-TYPE CU(+) TRANSPORTER"/>
    <property type="match status" value="1"/>
</dbReference>
<evidence type="ECO:0000256" key="3">
    <source>
        <dbReference type="ARBA" id="ARBA00006024"/>
    </source>
</evidence>
<dbReference type="PRINTS" id="PR00120">
    <property type="entry name" value="HATPASE"/>
</dbReference>
<comment type="function">
    <text evidence="11">Probably involved in copper export.</text>
</comment>
<keyword evidence="4 15" id="KW-0812">Transmembrane</keyword>
<comment type="catalytic activity">
    <reaction evidence="14">
        <text>Cu(2+)(in) + ATP + H2O = Cu(2+)(out) + ADP + phosphate + H(+)</text>
        <dbReference type="Rhea" id="RHEA:10376"/>
        <dbReference type="ChEBI" id="CHEBI:15377"/>
        <dbReference type="ChEBI" id="CHEBI:15378"/>
        <dbReference type="ChEBI" id="CHEBI:29036"/>
        <dbReference type="ChEBI" id="CHEBI:30616"/>
        <dbReference type="ChEBI" id="CHEBI:43474"/>
        <dbReference type="ChEBI" id="CHEBI:456216"/>
        <dbReference type="EC" id="7.2.2.9"/>
    </reaction>
</comment>
<protein>
    <recommendedName>
        <fullName evidence="13">Copper-transporting ATPase</fullName>
        <ecNumber evidence="12">7.2.2.9</ecNumber>
    </recommendedName>
</protein>
<feature type="non-terminal residue" evidence="16">
    <location>
        <position position="1"/>
    </location>
</feature>
<keyword evidence="9 15" id="KW-1133">Transmembrane helix</keyword>
<evidence type="ECO:0000256" key="10">
    <source>
        <dbReference type="ARBA" id="ARBA00023136"/>
    </source>
</evidence>
<dbReference type="SFLD" id="SFLDF00027">
    <property type="entry name" value="p-type_atpase"/>
    <property type="match status" value="1"/>
</dbReference>
<dbReference type="PANTHER" id="PTHR43520">
    <property type="entry name" value="ATP7, ISOFORM B"/>
    <property type="match status" value="1"/>
</dbReference>
<dbReference type="GO" id="GO:0055070">
    <property type="term" value="P:copper ion homeostasis"/>
    <property type="evidence" value="ECO:0007669"/>
    <property type="project" value="TreeGrafter"/>
</dbReference>
<comment type="similarity">
    <text evidence="3 15">Belongs to the cation transport ATPase (P-type) (TC 3.A.3) family. Type IB subfamily.</text>
</comment>
<accession>A0A7C3GKD6</accession>
<dbReference type="EMBL" id="DRNH01000303">
    <property type="protein sequence ID" value="HFB54198.1"/>
    <property type="molecule type" value="Genomic_DNA"/>
</dbReference>
<dbReference type="CDD" id="cd02094">
    <property type="entry name" value="P-type_ATPase_Cu-like"/>
    <property type="match status" value="1"/>
</dbReference>
<evidence type="ECO:0000256" key="9">
    <source>
        <dbReference type="ARBA" id="ARBA00022989"/>
    </source>
</evidence>
<sequence>KSEGDTLIGATINKNSSLVMEATKVGSDTMLAQIVQMVSQAQRSRAPIQQLADTVSSYFVPAVVLSALLAFVAWYIWGPSPQLAYAVVAAVSVLIIACPCALGLATPISIMVGTGRAALSGVLIKDAKTLETMEKIDMLVVDKTGTLTQGKPTVTDFYVAQPYDKDELLRYAASLERASEHPLAQAVIEYAKVSNVSLITIENFQAVAGKGVVAEIDGKNILLGSEVFLEENGVSLEKVKEEADTMRNNAKGIIFMAIDGAYCAMIGIEDPIKENSREAVEALKNEGITVVMLSGDNEFTANAVAKKLSINKVYANVLPDGKADVVKSLQNEGALVAMAGDGINDAPALAQADVGIAMGTGTDVAIESAGVTLIKGDLLGIIKVLKLSRATMKNIRQNLFFAFVYNSAGVPIAAGLLYPFFGIVLSPIIAATAMSFSSVSVIANALRLKNTKL</sequence>
<evidence type="ECO:0000256" key="8">
    <source>
        <dbReference type="ARBA" id="ARBA00022967"/>
    </source>
</evidence>
<feature type="transmembrane region" description="Helical" evidence="15">
    <location>
        <begin position="424"/>
        <end position="446"/>
    </location>
</feature>
<dbReference type="Gene3D" id="3.40.1110.10">
    <property type="entry name" value="Calcium-transporting ATPase, cytoplasmic domain N"/>
    <property type="match status" value="1"/>
</dbReference>
<evidence type="ECO:0000256" key="5">
    <source>
        <dbReference type="ARBA" id="ARBA00022723"/>
    </source>
</evidence>
<dbReference type="GO" id="GO:0005507">
    <property type="term" value="F:copper ion binding"/>
    <property type="evidence" value="ECO:0007669"/>
    <property type="project" value="TreeGrafter"/>
</dbReference>
<dbReference type="Gene3D" id="3.40.50.1000">
    <property type="entry name" value="HAD superfamily/HAD-like"/>
    <property type="match status" value="1"/>
</dbReference>
<feature type="transmembrane region" description="Helical" evidence="15">
    <location>
        <begin position="399"/>
        <end position="418"/>
    </location>
</feature>
<feature type="transmembrane region" description="Helical" evidence="15">
    <location>
        <begin position="83"/>
        <end position="106"/>
    </location>
</feature>
<dbReference type="InterPro" id="IPR023299">
    <property type="entry name" value="ATPase_P-typ_cyto_dom_N"/>
</dbReference>
<gene>
    <name evidence="16" type="ORF">ENJ67_05630</name>
</gene>
<dbReference type="Proteomes" id="UP000886390">
    <property type="component" value="Unassembled WGS sequence"/>
</dbReference>
<dbReference type="InterPro" id="IPR001757">
    <property type="entry name" value="P_typ_ATPase"/>
</dbReference>
<dbReference type="NCBIfam" id="TIGR01525">
    <property type="entry name" value="ATPase-IB_hvy"/>
    <property type="match status" value="1"/>
</dbReference>
<keyword evidence="6 15" id="KW-0547">Nucleotide-binding</keyword>
<dbReference type="EC" id="7.2.2.9" evidence="12"/>
<dbReference type="InterPro" id="IPR036412">
    <property type="entry name" value="HAD-like_sf"/>
</dbReference>
<proteinExistence type="inferred from homology"/>
<evidence type="ECO:0000256" key="12">
    <source>
        <dbReference type="ARBA" id="ARBA00038904"/>
    </source>
</evidence>
<evidence type="ECO:0000256" key="15">
    <source>
        <dbReference type="RuleBase" id="RU362081"/>
    </source>
</evidence>
<dbReference type="InterPro" id="IPR044492">
    <property type="entry name" value="P_typ_ATPase_HD_dom"/>
</dbReference>
<evidence type="ECO:0000256" key="4">
    <source>
        <dbReference type="ARBA" id="ARBA00022692"/>
    </source>
</evidence>
<dbReference type="Gene3D" id="2.70.150.10">
    <property type="entry name" value="Calcium-transporting ATPase, cytoplasmic transduction domain A"/>
    <property type="match status" value="1"/>
</dbReference>
<dbReference type="NCBIfam" id="TIGR01494">
    <property type="entry name" value="ATPase_P-type"/>
    <property type="match status" value="1"/>
</dbReference>
<reference evidence="16" key="1">
    <citation type="journal article" date="2020" name="mSystems">
        <title>Genome- and Community-Level Interaction Insights into Carbon Utilization and Element Cycling Functions of Hydrothermarchaeota in Hydrothermal Sediment.</title>
        <authorList>
            <person name="Zhou Z."/>
            <person name="Liu Y."/>
            <person name="Xu W."/>
            <person name="Pan J."/>
            <person name="Luo Z.H."/>
            <person name="Li M."/>
        </authorList>
    </citation>
    <scope>NUCLEOTIDE SEQUENCE [LARGE SCALE GENOMIC DNA]</scope>
    <source>
        <strain evidence="16">HyVt-507</strain>
    </source>
</reference>
<keyword evidence="8" id="KW-1278">Translocase</keyword>
<evidence type="ECO:0000256" key="6">
    <source>
        <dbReference type="ARBA" id="ARBA00022741"/>
    </source>
</evidence>
<dbReference type="AlphaFoldDB" id="A0A7C3GKD6"/>
<dbReference type="InterPro" id="IPR023214">
    <property type="entry name" value="HAD_sf"/>
</dbReference>
<name>A0A7C3GKD6_9BACT</name>